<proteinExistence type="predicted"/>
<dbReference type="InterPro" id="IPR025048">
    <property type="entry name" value="DUF3987"/>
</dbReference>
<dbReference type="Pfam" id="PF13148">
    <property type="entry name" value="DUF3987"/>
    <property type="match status" value="1"/>
</dbReference>
<protein>
    <submittedName>
        <fullName evidence="2">Uncharacterized protein</fullName>
    </submittedName>
</protein>
<gene>
    <name evidence="2" type="ORF">BECKDK2373B_GA0170837_12024</name>
    <name evidence="1" type="ORF">BECKDK2373C_GA0170839_11497</name>
</gene>
<organism evidence="2">
    <name type="scientific">Candidatus Kentrum sp. DK</name>
    <dbReference type="NCBI Taxonomy" id="2126562"/>
    <lineage>
        <taxon>Bacteria</taxon>
        <taxon>Pseudomonadati</taxon>
        <taxon>Pseudomonadota</taxon>
        <taxon>Gammaproteobacteria</taxon>
        <taxon>Candidatus Kentrum</taxon>
    </lineage>
</organism>
<accession>A0A450TK59</accession>
<evidence type="ECO:0000313" key="2">
    <source>
        <dbReference type="EMBL" id="VFJ67915.1"/>
    </source>
</evidence>
<name>A0A450TK59_9GAMM</name>
<sequence length="178" mass="19779">MPIDNDGALSPAVLTLSPEAKAVWVEHHDGIEKGLQHGGVFHDVRDVASKSADNAARISAILHIFEHGPGTIPPAAMESASRIAAWCLNEARRFFGELALPMELADAARLGDWLIRYCRERQVDFVARNYVRQYGPLRDTARLDGALKELAQLDRLRQEKEGRRQILRLNPALLQAAP</sequence>
<evidence type="ECO:0000313" key="1">
    <source>
        <dbReference type="EMBL" id="VFJ66492.1"/>
    </source>
</evidence>
<reference evidence="2" key="1">
    <citation type="submission" date="2019-02" db="EMBL/GenBank/DDBJ databases">
        <authorList>
            <person name="Gruber-Vodicka R. H."/>
            <person name="Seah K. B. B."/>
        </authorList>
    </citation>
    <scope>NUCLEOTIDE SEQUENCE</scope>
    <source>
        <strain evidence="1">BECK_DK161</strain>
        <strain evidence="2">BECK_DK47</strain>
    </source>
</reference>
<dbReference type="AlphaFoldDB" id="A0A450TK59"/>
<dbReference type="EMBL" id="CAADEY010000149">
    <property type="protein sequence ID" value="VFJ66492.1"/>
    <property type="molecule type" value="Genomic_DNA"/>
</dbReference>
<dbReference type="EMBL" id="CAADEX010000202">
    <property type="protein sequence ID" value="VFJ67915.1"/>
    <property type="molecule type" value="Genomic_DNA"/>
</dbReference>